<gene>
    <name evidence="1" type="ORF">ACOLOM_LOCUS6249</name>
</gene>
<accession>A0ACA9MFD6</accession>
<proteinExistence type="predicted"/>
<evidence type="ECO:0000313" key="1">
    <source>
        <dbReference type="EMBL" id="CAG8589133.1"/>
    </source>
</evidence>
<evidence type="ECO:0000313" key="2">
    <source>
        <dbReference type="Proteomes" id="UP000789525"/>
    </source>
</evidence>
<protein>
    <submittedName>
        <fullName evidence="1">9816_t:CDS:1</fullName>
    </submittedName>
</protein>
<dbReference type="Proteomes" id="UP000789525">
    <property type="component" value="Unassembled WGS sequence"/>
</dbReference>
<sequence length="143" mass="15666">HMEPGDALKAANLDFCDWAKISSLGRSCVPGISQNPLLPSILRCLTFIYPLQMRSTSSGSSGQLNIQGGVIAICVLCVIAGMCAIGVCAHYIWRSHKKDRERALSAKILLDRAMQRSVSTVEPANDKPPPYDYHNDPRRSRIG</sequence>
<feature type="non-terminal residue" evidence="1">
    <location>
        <position position="1"/>
    </location>
</feature>
<dbReference type="EMBL" id="CAJVPT010012695">
    <property type="protein sequence ID" value="CAG8589133.1"/>
    <property type="molecule type" value="Genomic_DNA"/>
</dbReference>
<reference evidence="1" key="1">
    <citation type="submission" date="2021-06" db="EMBL/GenBank/DDBJ databases">
        <authorList>
            <person name="Kallberg Y."/>
            <person name="Tangrot J."/>
            <person name="Rosling A."/>
        </authorList>
    </citation>
    <scope>NUCLEOTIDE SEQUENCE</scope>
    <source>
        <strain evidence="1">CL356</strain>
    </source>
</reference>
<keyword evidence="2" id="KW-1185">Reference proteome</keyword>
<name>A0ACA9MFD6_9GLOM</name>
<comment type="caution">
    <text evidence="1">The sequence shown here is derived from an EMBL/GenBank/DDBJ whole genome shotgun (WGS) entry which is preliminary data.</text>
</comment>
<organism evidence="1 2">
    <name type="scientific">Acaulospora colombiana</name>
    <dbReference type="NCBI Taxonomy" id="27376"/>
    <lineage>
        <taxon>Eukaryota</taxon>
        <taxon>Fungi</taxon>
        <taxon>Fungi incertae sedis</taxon>
        <taxon>Mucoromycota</taxon>
        <taxon>Glomeromycotina</taxon>
        <taxon>Glomeromycetes</taxon>
        <taxon>Diversisporales</taxon>
        <taxon>Acaulosporaceae</taxon>
        <taxon>Acaulospora</taxon>
    </lineage>
</organism>